<organism evidence="1">
    <name type="scientific">viral metagenome</name>
    <dbReference type="NCBI Taxonomy" id="1070528"/>
    <lineage>
        <taxon>unclassified sequences</taxon>
        <taxon>metagenomes</taxon>
        <taxon>organismal metagenomes</taxon>
    </lineage>
</organism>
<accession>A0A6C0EHF0</accession>
<protein>
    <submittedName>
        <fullName evidence="1">Uncharacterized protein</fullName>
    </submittedName>
</protein>
<reference evidence="1" key="1">
    <citation type="journal article" date="2020" name="Nature">
        <title>Giant virus diversity and host interactions through global metagenomics.</title>
        <authorList>
            <person name="Schulz F."/>
            <person name="Roux S."/>
            <person name="Paez-Espino D."/>
            <person name="Jungbluth S."/>
            <person name="Walsh D.A."/>
            <person name="Denef V.J."/>
            <person name="McMahon K.D."/>
            <person name="Konstantinidis K.T."/>
            <person name="Eloe-Fadrosh E.A."/>
            <person name="Kyrpides N.C."/>
            <person name="Woyke T."/>
        </authorList>
    </citation>
    <scope>NUCLEOTIDE SEQUENCE</scope>
    <source>
        <strain evidence="1">GVMAG-M-3300000115-19</strain>
    </source>
</reference>
<name>A0A6C0EHF0_9ZZZZ</name>
<dbReference type="AlphaFoldDB" id="A0A6C0EHF0"/>
<evidence type="ECO:0000313" key="1">
    <source>
        <dbReference type="EMBL" id="QHT27810.1"/>
    </source>
</evidence>
<dbReference type="EMBL" id="MN738842">
    <property type="protein sequence ID" value="QHT27810.1"/>
    <property type="molecule type" value="Genomic_DNA"/>
</dbReference>
<sequence>MSKLISFKKIERELQNGNYHLTNTKINKLQTIKQISRTKKPKGLWYSTNKWITHDIHTDKQKQNICCYIYKIKIKKSDLTSKLNDTSTSKILQIKTIKQLDLFIEKYEYKNSQSYHNINWRSVSKDFKGIEFKPYINLSKIEKAKKILSMEDYIMNKFNKTQKLSQKQLDDNWDYYYDIYYKEYYSTFITKYGFYDTIDIDSGCIWDTSILDIDDTDNLILLYKKNNNKWFIN</sequence>
<proteinExistence type="predicted"/>